<keyword evidence="1" id="KW-1133">Transmembrane helix</keyword>
<dbReference type="EMBL" id="REGN01003627">
    <property type="protein sequence ID" value="RNA21674.1"/>
    <property type="molecule type" value="Genomic_DNA"/>
</dbReference>
<keyword evidence="1" id="KW-0472">Membrane</keyword>
<gene>
    <name evidence="2" type="ORF">BpHYR1_049470</name>
</gene>
<dbReference type="Proteomes" id="UP000276133">
    <property type="component" value="Unassembled WGS sequence"/>
</dbReference>
<evidence type="ECO:0000313" key="3">
    <source>
        <dbReference type="Proteomes" id="UP000276133"/>
    </source>
</evidence>
<proteinExistence type="predicted"/>
<keyword evidence="1" id="KW-0812">Transmembrane</keyword>
<feature type="transmembrane region" description="Helical" evidence="1">
    <location>
        <begin position="109"/>
        <end position="132"/>
    </location>
</feature>
<keyword evidence="3" id="KW-1185">Reference proteome</keyword>
<reference evidence="2 3" key="1">
    <citation type="journal article" date="2018" name="Sci. Rep.">
        <title>Genomic signatures of local adaptation to the degree of environmental predictability in rotifers.</title>
        <authorList>
            <person name="Franch-Gras L."/>
            <person name="Hahn C."/>
            <person name="Garcia-Roger E.M."/>
            <person name="Carmona M.J."/>
            <person name="Serra M."/>
            <person name="Gomez A."/>
        </authorList>
    </citation>
    <scope>NUCLEOTIDE SEQUENCE [LARGE SCALE GENOMIC DNA]</scope>
    <source>
        <strain evidence="2">HYR1</strain>
    </source>
</reference>
<evidence type="ECO:0000313" key="2">
    <source>
        <dbReference type="EMBL" id="RNA21674.1"/>
    </source>
</evidence>
<feature type="transmembrane region" description="Helical" evidence="1">
    <location>
        <begin position="58"/>
        <end position="76"/>
    </location>
</feature>
<sequence>MFMQFRLFQKKKNNLMDSKLLKRFKLKEEKVYLTNILSKLFNILANLFSIPIFHPIKITFFLFIFHILLTRNIHYLDITSLSSIDNILSTPTISFKLGMLKKLVSMNRAFNRVLGLFLFIYQNLGIGISYSLRIKILILNTNALNF</sequence>
<evidence type="ECO:0000256" key="1">
    <source>
        <dbReference type="SAM" id="Phobius"/>
    </source>
</evidence>
<name>A0A3M7RE17_BRAPC</name>
<organism evidence="2 3">
    <name type="scientific">Brachionus plicatilis</name>
    <name type="common">Marine rotifer</name>
    <name type="synonym">Brachionus muelleri</name>
    <dbReference type="NCBI Taxonomy" id="10195"/>
    <lineage>
        <taxon>Eukaryota</taxon>
        <taxon>Metazoa</taxon>
        <taxon>Spiralia</taxon>
        <taxon>Gnathifera</taxon>
        <taxon>Rotifera</taxon>
        <taxon>Eurotatoria</taxon>
        <taxon>Monogononta</taxon>
        <taxon>Pseudotrocha</taxon>
        <taxon>Ploima</taxon>
        <taxon>Brachionidae</taxon>
        <taxon>Brachionus</taxon>
    </lineage>
</organism>
<dbReference type="AlphaFoldDB" id="A0A3M7RE17"/>
<accession>A0A3M7RE17</accession>
<protein>
    <submittedName>
        <fullName evidence="2">Uncharacterized protein</fullName>
    </submittedName>
</protein>
<comment type="caution">
    <text evidence="2">The sequence shown here is derived from an EMBL/GenBank/DDBJ whole genome shotgun (WGS) entry which is preliminary data.</text>
</comment>